<dbReference type="SUPFAM" id="SSF158622">
    <property type="entry name" value="YheA/YmcA-like"/>
    <property type="match status" value="1"/>
</dbReference>
<dbReference type="Pfam" id="PF06133">
    <property type="entry name" value="Com_YlbF"/>
    <property type="match status" value="1"/>
</dbReference>
<accession>A0A0A0DHK5</accession>
<evidence type="ECO:0000313" key="2">
    <source>
        <dbReference type="EMBL" id="KGM37589.1"/>
    </source>
</evidence>
<dbReference type="InterPro" id="IPR010368">
    <property type="entry name" value="Com_YlbF"/>
</dbReference>
<dbReference type="HAMAP" id="MF_01526">
    <property type="entry name" value="UPF0342"/>
    <property type="match status" value="1"/>
</dbReference>
<dbReference type="eggNOG" id="COG3679">
    <property type="taxonomic scope" value="Bacteria"/>
</dbReference>
<proteinExistence type="inferred from homology"/>
<protein>
    <recommendedName>
        <fullName evidence="1">UPF0342 protein SSIN_0643</fullName>
    </recommendedName>
</protein>
<dbReference type="Proteomes" id="UP000030019">
    <property type="component" value="Unassembled WGS sequence"/>
</dbReference>
<evidence type="ECO:0000256" key="1">
    <source>
        <dbReference type="HAMAP-Rule" id="MF_01526"/>
    </source>
</evidence>
<organism evidence="2 3">
    <name type="scientific">Streptococcus sinensis</name>
    <dbReference type="NCBI Taxonomy" id="176090"/>
    <lineage>
        <taxon>Bacteria</taxon>
        <taxon>Bacillati</taxon>
        <taxon>Bacillota</taxon>
        <taxon>Bacilli</taxon>
        <taxon>Lactobacillales</taxon>
        <taxon>Streptococcaceae</taxon>
        <taxon>Streptococcus</taxon>
    </lineage>
</organism>
<dbReference type="AlphaFoldDB" id="A0A0A0DHK5"/>
<dbReference type="Gene3D" id="1.20.1500.10">
    <property type="entry name" value="YheA/YmcA-like"/>
    <property type="match status" value="1"/>
</dbReference>
<dbReference type="EMBL" id="JPEN01000045">
    <property type="protein sequence ID" value="KGM37589.1"/>
    <property type="molecule type" value="Genomic_DNA"/>
</dbReference>
<gene>
    <name evidence="2" type="ORF">SSIN_0643</name>
</gene>
<dbReference type="PATRIC" id="fig|176090.4.peg.637"/>
<reference evidence="2 3" key="1">
    <citation type="submission" date="2014-06" db="EMBL/GenBank/DDBJ databases">
        <authorList>
            <person name="Teng J.L."/>
            <person name="Huang Y."/>
            <person name="Tse H."/>
            <person name="Lau S.K."/>
            <person name="Woo P.C."/>
        </authorList>
    </citation>
    <scope>NUCLEOTIDE SEQUENCE [LARGE SCALE GENOMIC DNA]</scope>
    <source>
        <strain evidence="2 3">HKU4</strain>
    </source>
</reference>
<comment type="similarity">
    <text evidence="1">Belongs to the UPF0342 family.</text>
</comment>
<dbReference type="NCBIfam" id="NF010209">
    <property type="entry name" value="PRK13676.1-1"/>
    <property type="match status" value="1"/>
</dbReference>
<comment type="caution">
    <text evidence="2">The sequence shown here is derived from an EMBL/GenBank/DDBJ whole genome shotgun (WGS) entry which is preliminary data.</text>
</comment>
<sequence>MANIYDLANELSRSLRELPEYKAVAESKKAVDADSEAKTILNEYLAFQHELQVMAQTGQMPTKEVQDRMTSFGEKIQSNSALTDFFNKQQQLSIYLADIEKIIFDPVQDLLK</sequence>
<name>A0A0A0DHK5_9STRE</name>
<dbReference type="STRING" id="176090.SSIN_0643"/>
<dbReference type="RefSeq" id="WP_037615630.1">
    <property type="nucleotide sequence ID" value="NZ_JABTYC020000009.1"/>
</dbReference>
<keyword evidence="3" id="KW-1185">Reference proteome</keyword>
<evidence type="ECO:0000313" key="3">
    <source>
        <dbReference type="Proteomes" id="UP000030019"/>
    </source>
</evidence>
<dbReference type="InterPro" id="IPR023378">
    <property type="entry name" value="YheA/YmcA-like_dom_sf"/>
</dbReference>